<dbReference type="AlphaFoldDB" id="A0A4Y8IEY3"/>
<protein>
    <submittedName>
        <fullName evidence="1">Uncharacterized protein</fullName>
    </submittedName>
</protein>
<sequence length="307" mass="35857">MKHKLLWVSLVVITLSTIGNSIYYQAQQIEEPIFLDHYYTKSIDGSPLKFSYITNKQDTSRVSYVTINGHDFYLEQDTFFYQSNNQSRNVYEYQHHAIRELFITLKENQLQDIKKPFRFTEMTVHFADGSSVVADIGKVILKDRENNTQSEAIFENRHYGTGGGRVIISKNFNKNAQIQSIYFPFEEARDNIETKLKTETGTTKEEWQKEIDESDSHPVFPMIKAPWEEVPGVVFEGTTPYPINEGQQLYVYTKINENINSIYGLEYFLEGTTDDKEEFSIHLHMHEEPFLSQEQINELIETKGEKQ</sequence>
<proteinExistence type="predicted"/>
<dbReference type="Proteomes" id="UP000297975">
    <property type="component" value="Unassembled WGS sequence"/>
</dbReference>
<evidence type="ECO:0000313" key="2">
    <source>
        <dbReference type="Proteomes" id="UP000297975"/>
    </source>
</evidence>
<dbReference type="RefSeq" id="WP_134341519.1">
    <property type="nucleotide sequence ID" value="NZ_SOPW01000026.1"/>
</dbReference>
<comment type="caution">
    <text evidence="1">The sequence shown here is derived from an EMBL/GenBank/DDBJ whole genome shotgun (WGS) entry which is preliminary data.</text>
</comment>
<reference evidence="1 2" key="1">
    <citation type="submission" date="2019-03" db="EMBL/GenBank/DDBJ databases">
        <authorList>
            <person name="He R.-H."/>
        </authorList>
    </citation>
    <scope>NUCLEOTIDE SEQUENCE [LARGE SCALE GENOMIC DNA]</scope>
    <source>
        <strain evidence="2">SH 714</strain>
    </source>
</reference>
<dbReference type="OrthoDB" id="1905191at2"/>
<accession>A0A4Y8IEY3</accession>
<gene>
    <name evidence="1" type="ORF">E3U55_16180</name>
</gene>
<name>A0A4Y8IEY3_9BACI</name>
<organism evidence="1 2">
    <name type="scientific">Filobacillus milosensis</name>
    <dbReference type="NCBI Taxonomy" id="94137"/>
    <lineage>
        <taxon>Bacteria</taxon>
        <taxon>Bacillati</taxon>
        <taxon>Bacillota</taxon>
        <taxon>Bacilli</taxon>
        <taxon>Bacillales</taxon>
        <taxon>Bacillaceae</taxon>
        <taxon>Filobacillus</taxon>
    </lineage>
</organism>
<keyword evidence="2" id="KW-1185">Reference proteome</keyword>
<dbReference type="EMBL" id="SOPW01000026">
    <property type="protein sequence ID" value="TFB13378.1"/>
    <property type="molecule type" value="Genomic_DNA"/>
</dbReference>
<evidence type="ECO:0000313" key="1">
    <source>
        <dbReference type="EMBL" id="TFB13378.1"/>
    </source>
</evidence>